<keyword evidence="4" id="KW-1185">Reference proteome</keyword>
<evidence type="ECO:0000313" key="4">
    <source>
        <dbReference type="Proteomes" id="UP000192333"/>
    </source>
</evidence>
<evidence type="ECO:0000256" key="1">
    <source>
        <dbReference type="PROSITE-ProRule" id="PRU00339"/>
    </source>
</evidence>
<keyword evidence="1" id="KW-0802">TPR repeat</keyword>
<dbReference type="InterPro" id="IPR011990">
    <property type="entry name" value="TPR-like_helical_dom_sf"/>
</dbReference>
<dbReference type="Proteomes" id="UP000192333">
    <property type="component" value="Chromosome I"/>
</dbReference>
<dbReference type="Gene3D" id="1.25.40.10">
    <property type="entry name" value="Tetratricopeptide repeat domain"/>
    <property type="match status" value="1"/>
</dbReference>
<keyword evidence="2" id="KW-0472">Membrane</keyword>
<sequence>MDSNWIEIFEKYLNDNLSDQDRIEFEAKLSSDKELEESFLIYKSIEQEFGNSIRNKSKENELRGTLQSLSKEYSENTMISTSEKPKALIRIISLVSSIAASLILIFFVYNKYFGSEMDMQQIALSYFNSDLERIGQTMGSNKDSLQMGISFYNQKEYFKAVQVFENMIVSDPSNSEVIKNLGLSYLGLEEYDNALAQFEKLSQMEQLYSNPGQFYKALALLLRNESGDKNQAKELLQKVIDEDQEGSKNAKEWLEKF</sequence>
<keyword evidence="2" id="KW-1133">Transmembrane helix</keyword>
<protein>
    <submittedName>
        <fullName evidence="3">Tetratricopeptide repeat-containing protein</fullName>
    </submittedName>
</protein>
<feature type="repeat" description="TPR" evidence="1">
    <location>
        <begin position="175"/>
        <end position="208"/>
    </location>
</feature>
<evidence type="ECO:0000313" key="3">
    <source>
        <dbReference type="EMBL" id="SMD44113.1"/>
    </source>
</evidence>
<reference evidence="4" key="1">
    <citation type="submission" date="2017-04" db="EMBL/GenBank/DDBJ databases">
        <authorList>
            <person name="Varghese N."/>
            <person name="Submissions S."/>
        </authorList>
    </citation>
    <scope>NUCLEOTIDE SEQUENCE [LARGE SCALE GENOMIC DNA]</scope>
    <source>
        <strain evidence="4">DSM 16537</strain>
    </source>
</reference>
<dbReference type="PROSITE" id="PS50005">
    <property type="entry name" value="TPR"/>
    <property type="match status" value="1"/>
</dbReference>
<proteinExistence type="predicted"/>
<accession>A0A1W2H5C5</accession>
<dbReference type="EMBL" id="LT838813">
    <property type="protein sequence ID" value="SMD44113.1"/>
    <property type="molecule type" value="Genomic_DNA"/>
</dbReference>
<dbReference type="OrthoDB" id="663481at2"/>
<evidence type="ECO:0000256" key="2">
    <source>
        <dbReference type="SAM" id="Phobius"/>
    </source>
</evidence>
<keyword evidence="2" id="KW-0812">Transmembrane</keyword>
<dbReference type="Pfam" id="PF13174">
    <property type="entry name" value="TPR_6"/>
    <property type="match status" value="2"/>
</dbReference>
<dbReference type="STRING" id="758820.SAMN00777080_2728"/>
<dbReference type="InterPro" id="IPR019734">
    <property type="entry name" value="TPR_rpt"/>
</dbReference>
<dbReference type="SUPFAM" id="SSF48452">
    <property type="entry name" value="TPR-like"/>
    <property type="match status" value="1"/>
</dbReference>
<name>A0A1W2H5C5_9BACT</name>
<feature type="transmembrane region" description="Helical" evidence="2">
    <location>
        <begin position="87"/>
        <end position="109"/>
    </location>
</feature>
<dbReference type="RefSeq" id="WP_084120944.1">
    <property type="nucleotide sequence ID" value="NZ_LT838813.1"/>
</dbReference>
<organism evidence="3 4">
    <name type="scientific">Aquiflexum balticum DSM 16537</name>
    <dbReference type="NCBI Taxonomy" id="758820"/>
    <lineage>
        <taxon>Bacteria</taxon>
        <taxon>Pseudomonadati</taxon>
        <taxon>Bacteroidota</taxon>
        <taxon>Cytophagia</taxon>
        <taxon>Cytophagales</taxon>
        <taxon>Cyclobacteriaceae</taxon>
        <taxon>Aquiflexum</taxon>
    </lineage>
</organism>
<gene>
    <name evidence="3" type="ORF">SAMN00777080_2728</name>
</gene>
<dbReference type="AlphaFoldDB" id="A0A1W2H5C5"/>